<reference evidence="2 3" key="1">
    <citation type="submission" date="2015-09" db="EMBL/GenBank/DDBJ databases">
        <authorList>
            <consortium name="Pathogen Informatics"/>
        </authorList>
    </citation>
    <scope>NUCLEOTIDE SEQUENCE [LARGE SCALE GENOMIC DNA]</scope>
    <source>
        <strain evidence="2 3">2789STDY5608863</strain>
    </source>
</reference>
<gene>
    <name evidence="2" type="ORF">ERS852420_03399</name>
</gene>
<organism evidence="2 3">
    <name type="scientific">Roseburia faecis</name>
    <dbReference type="NCBI Taxonomy" id="301302"/>
    <lineage>
        <taxon>Bacteria</taxon>
        <taxon>Bacillati</taxon>
        <taxon>Bacillota</taxon>
        <taxon>Clostridia</taxon>
        <taxon>Lachnospirales</taxon>
        <taxon>Lachnospiraceae</taxon>
        <taxon>Roseburia</taxon>
    </lineage>
</organism>
<dbReference type="Pfam" id="PF04397">
    <property type="entry name" value="LytTR"/>
    <property type="match status" value="1"/>
</dbReference>
<dbReference type="PROSITE" id="PS50930">
    <property type="entry name" value="HTH_LYTTR"/>
    <property type="match status" value="1"/>
</dbReference>
<protein>
    <submittedName>
        <fullName evidence="2">Response regulator of the LytR/AlgR family</fullName>
    </submittedName>
</protein>
<dbReference type="GO" id="GO:0003677">
    <property type="term" value="F:DNA binding"/>
    <property type="evidence" value="ECO:0007669"/>
    <property type="project" value="InterPro"/>
</dbReference>
<evidence type="ECO:0000313" key="3">
    <source>
        <dbReference type="Proteomes" id="UP000095495"/>
    </source>
</evidence>
<feature type="domain" description="HTH LytTR-type" evidence="1">
    <location>
        <begin position="1"/>
        <end position="45"/>
    </location>
</feature>
<dbReference type="InterPro" id="IPR007492">
    <property type="entry name" value="LytTR_DNA-bd_dom"/>
</dbReference>
<proteinExistence type="predicted"/>
<dbReference type="EMBL" id="CYXV01000023">
    <property type="protein sequence ID" value="CUN19950.1"/>
    <property type="molecule type" value="Genomic_DNA"/>
</dbReference>
<dbReference type="AlphaFoldDB" id="A0A173V002"/>
<dbReference type="Gene3D" id="2.40.50.1020">
    <property type="entry name" value="LytTr DNA-binding domain"/>
    <property type="match status" value="1"/>
</dbReference>
<dbReference type="Proteomes" id="UP000095495">
    <property type="component" value="Unassembled WGS sequence"/>
</dbReference>
<accession>A0A173V002</accession>
<sequence>MEIHTSNEIIDTYASMNDLEKQLGGNFYRCHRGYLVNMAHIAEYENDSISLSNGENIFMAKERYNEFVKEYMRYLRNGGTAGV</sequence>
<name>A0A173V002_9FIRM</name>
<evidence type="ECO:0000259" key="1">
    <source>
        <dbReference type="PROSITE" id="PS50930"/>
    </source>
</evidence>
<dbReference type="SMART" id="SM00850">
    <property type="entry name" value="LytTR"/>
    <property type="match status" value="1"/>
</dbReference>
<evidence type="ECO:0000313" key="2">
    <source>
        <dbReference type="EMBL" id="CUN19950.1"/>
    </source>
</evidence>